<dbReference type="Pfam" id="PF18937">
    <property type="entry name" value="DUF5685"/>
    <property type="match status" value="1"/>
</dbReference>
<dbReference type="AlphaFoldDB" id="A0A0R3JSS4"/>
<reference evidence="1 2" key="1">
    <citation type="submission" date="2015-09" db="EMBL/GenBank/DDBJ databases">
        <title>Draft genome sequence of a Caloramator mitchellensis, a moderate thermophile from the Great Artesian Basin of Australia.</title>
        <authorList>
            <person name="Patel B.K."/>
        </authorList>
    </citation>
    <scope>NUCLEOTIDE SEQUENCE [LARGE SCALE GENOMIC DNA]</scope>
    <source>
        <strain evidence="1 2">VF08</strain>
    </source>
</reference>
<dbReference type="Proteomes" id="UP000052015">
    <property type="component" value="Unassembled WGS sequence"/>
</dbReference>
<organism evidence="1 2">
    <name type="scientific">Caloramator mitchellensis</name>
    <dbReference type="NCBI Taxonomy" id="908809"/>
    <lineage>
        <taxon>Bacteria</taxon>
        <taxon>Bacillati</taxon>
        <taxon>Bacillota</taxon>
        <taxon>Clostridia</taxon>
        <taxon>Eubacteriales</taxon>
        <taxon>Clostridiaceae</taxon>
        <taxon>Caloramator</taxon>
    </lineage>
</organism>
<evidence type="ECO:0000313" key="2">
    <source>
        <dbReference type="Proteomes" id="UP000052015"/>
    </source>
</evidence>
<name>A0A0R3JSS4_CALMK</name>
<sequence>MFGYVTPIKDELKVKEFEIFRGYYCGICTVLGKINYPSKYLLNYDVTFLALLLSSLEFEKDYPKRRFCPYTIKRVKYYSNEFIKYGAIINVLLANRKLLDNYYDEKNYLYLILSKIIRLKDEDGIKSKVEEIDKHLFEITKLERQNTSDIDKLSHHFGKITETLFDVFDDKRTIALKYFGYNLGRWIYVIDALDDLKRDLKSGEYNPLKLDFDEDTVRFTLYSYLENITKAYELLDFKKNKGILDNIVYLGLADKTEKVLKGENKNEKSIRGFGCEGERFIRGDKESI</sequence>
<gene>
    <name evidence="1" type="ORF">ABG79_01732</name>
</gene>
<accession>A0A0R3JSS4</accession>
<dbReference type="InterPro" id="IPR043740">
    <property type="entry name" value="DUF5685"/>
</dbReference>
<dbReference type="EMBL" id="LKHP01000009">
    <property type="protein sequence ID" value="KRQ86523.1"/>
    <property type="molecule type" value="Genomic_DNA"/>
</dbReference>
<dbReference type="OrthoDB" id="1722540at2"/>
<evidence type="ECO:0000313" key="1">
    <source>
        <dbReference type="EMBL" id="KRQ86523.1"/>
    </source>
</evidence>
<dbReference type="STRING" id="908809.ABG79_01732"/>
<keyword evidence="2" id="KW-1185">Reference proteome</keyword>
<proteinExistence type="predicted"/>
<protein>
    <submittedName>
        <fullName evidence="1">Uncharacterized protein</fullName>
    </submittedName>
</protein>
<comment type="caution">
    <text evidence="1">The sequence shown here is derived from an EMBL/GenBank/DDBJ whole genome shotgun (WGS) entry which is preliminary data.</text>
</comment>
<dbReference type="RefSeq" id="WP_057979058.1">
    <property type="nucleotide sequence ID" value="NZ_LKHP01000009.1"/>
</dbReference>